<dbReference type="Proteomes" id="UP000013996">
    <property type="component" value="Unassembled WGS sequence"/>
</dbReference>
<evidence type="ECO:0000313" key="2">
    <source>
        <dbReference type="Proteomes" id="UP000013996"/>
    </source>
</evidence>
<evidence type="ECO:0000313" key="1">
    <source>
        <dbReference type="EMBL" id="EOQ88847.1"/>
    </source>
</evidence>
<dbReference type="EMBL" id="AOGX02000015">
    <property type="protein sequence ID" value="EOQ88847.1"/>
    <property type="molecule type" value="Genomic_DNA"/>
</dbReference>
<organism evidence="1 2">
    <name type="scientific">Leptospira yanagawae serovar Saopaulo str. Sao Paulo = ATCC 700523</name>
    <dbReference type="NCBI Taxonomy" id="1249483"/>
    <lineage>
        <taxon>Bacteria</taxon>
        <taxon>Pseudomonadati</taxon>
        <taxon>Spirochaetota</taxon>
        <taxon>Spirochaetia</taxon>
        <taxon>Leptospirales</taxon>
        <taxon>Leptospiraceae</taxon>
        <taxon>Leptospira</taxon>
    </lineage>
</organism>
<comment type="caution">
    <text evidence="1">The sequence shown here is derived from an EMBL/GenBank/DDBJ whole genome shotgun (WGS) entry which is preliminary data.</text>
</comment>
<dbReference type="STRING" id="1249483.LEP1GSC202_0692"/>
<sequence>MAKNDRKENIIFRNHFFGRDLSISFGYISGVIDPLTDSSCTTLR</sequence>
<protein>
    <submittedName>
        <fullName evidence="1">Uncharacterized protein</fullName>
    </submittedName>
</protein>
<accession>A0A5E8HDI2</accession>
<name>A0A5E8HDI2_9LEPT</name>
<dbReference type="AlphaFoldDB" id="A0A5E8HDI2"/>
<proteinExistence type="predicted"/>
<reference evidence="1 2" key="1">
    <citation type="submission" date="2013-04" db="EMBL/GenBank/DDBJ databases">
        <authorList>
            <person name="Harkins D.M."/>
            <person name="Durkin A.S."/>
            <person name="Brinkac L.M."/>
            <person name="Haft D.H."/>
            <person name="Selengut J.D."/>
            <person name="Sanka R."/>
            <person name="DePew J."/>
            <person name="Purushe J."/>
            <person name="Hartskeerl R.A."/>
            <person name="Ahmed A."/>
            <person name="van der Linden H."/>
            <person name="Goris M.G.A."/>
            <person name="Vinetz J.M."/>
            <person name="Sutton G.G."/>
            <person name="Nierman W.C."/>
            <person name="Fouts D.E."/>
        </authorList>
    </citation>
    <scope>NUCLEOTIDE SEQUENCE [LARGE SCALE GENOMIC DNA]</scope>
    <source>
        <strain evidence="1 2">Sao Paulo</strain>
    </source>
</reference>
<gene>
    <name evidence="1" type="ORF">LEP1GSC202_0692</name>
</gene>